<dbReference type="InterPro" id="IPR017441">
    <property type="entry name" value="Protein_kinase_ATP_BS"/>
</dbReference>
<dbReference type="PROSITE" id="PS00888">
    <property type="entry name" value="CNMP_BINDING_1"/>
    <property type="match status" value="1"/>
</dbReference>
<dbReference type="Pfam" id="PF00027">
    <property type="entry name" value="cNMP_binding"/>
    <property type="match status" value="2"/>
</dbReference>
<feature type="binding site" evidence="6">
    <location>
        <position position="572"/>
    </location>
    <ligand>
        <name>ATP</name>
        <dbReference type="ChEBI" id="CHEBI:30616"/>
    </ligand>
</feature>
<dbReference type="SMART" id="SM00100">
    <property type="entry name" value="cNMP"/>
    <property type="match status" value="3"/>
</dbReference>
<dbReference type="Pfam" id="PF00069">
    <property type="entry name" value="Pkinase"/>
    <property type="match status" value="1"/>
</dbReference>
<evidence type="ECO:0000256" key="1">
    <source>
        <dbReference type="ARBA" id="ARBA00022527"/>
    </source>
</evidence>
<protein>
    <submittedName>
        <fullName evidence="9">Serine/threonine protein kinase</fullName>
    </submittedName>
</protein>
<evidence type="ECO:0000256" key="4">
    <source>
        <dbReference type="ARBA" id="ARBA00022777"/>
    </source>
</evidence>
<feature type="domain" description="Cyclic nucleotide-binding" evidence="8">
    <location>
        <begin position="242"/>
        <end position="347"/>
    </location>
</feature>
<keyword evidence="1 9" id="KW-0723">Serine/threonine-protein kinase</keyword>
<evidence type="ECO:0000259" key="7">
    <source>
        <dbReference type="PROSITE" id="PS50011"/>
    </source>
</evidence>
<organism evidence="9 10">
    <name type="scientific">Nitzschia inconspicua</name>
    <dbReference type="NCBI Taxonomy" id="303405"/>
    <lineage>
        <taxon>Eukaryota</taxon>
        <taxon>Sar</taxon>
        <taxon>Stramenopiles</taxon>
        <taxon>Ochrophyta</taxon>
        <taxon>Bacillariophyta</taxon>
        <taxon>Bacillariophyceae</taxon>
        <taxon>Bacillariophycidae</taxon>
        <taxon>Bacillariales</taxon>
        <taxon>Bacillariaceae</taxon>
        <taxon>Nitzschia</taxon>
    </lineage>
</organism>
<evidence type="ECO:0000313" key="9">
    <source>
        <dbReference type="EMBL" id="KAG7350316.1"/>
    </source>
</evidence>
<name>A0A9K3KVN0_9STRA</name>
<dbReference type="InterPro" id="IPR000719">
    <property type="entry name" value="Prot_kinase_dom"/>
</dbReference>
<feature type="domain" description="Protein kinase" evidence="7">
    <location>
        <begin position="539"/>
        <end position="807"/>
    </location>
</feature>
<dbReference type="SMART" id="SM00220">
    <property type="entry name" value="S_TKc"/>
    <property type="match status" value="1"/>
</dbReference>
<feature type="domain" description="Cyclic nucleotide-binding" evidence="8">
    <location>
        <begin position="122"/>
        <end position="239"/>
    </location>
</feature>
<dbReference type="PROSITE" id="PS00108">
    <property type="entry name" value="PROTEIN_KINASE_ST"/>
    <property type="match status" value="1"/>
</dbReference>
<dbReference type="OrthoDB" id="417078at2759"/>
<sequence length="838" mass="94844">MTTADVENCQSSATTEAKKSTFYSLLKRWKKLDDGSASFAVAKPRKSFKNKEQNGVAIKEYKTKIRSTVQTREKSTNKPAHLQNIFGPNASQEHILDSKRLMFQKSPENVKLIERNISSNFFFHDMDSCDLPIFIDAFEPFKVREGEHIITQGDKGDYFYIVGENSKVAFEVNGERVGYASEGDSFGELALFYSCRRAATVIAISPMTELYRVDQTTFRALLHKQTKKKEAEKMKLLKAVIFLSEISSVDLKRLGRAMTLIQFQPGDCLVKKGDEGDAFYVVYDGQVNLTEISVGSAKFDDLTLTVGDYFGERSLVTNERRAANAIAKTKGAAFRIDRKTFEKVLGKFSRVIVKSQDRRILEGIEILKNCHLEPKQFEALSHIIVEKKIKAGQRIFGPEKRTDAVLYLLREGSVELSGNRSDVIKPGAYFGEDLFLLGMEQEEISGKVSPNYTAIAREDCLCGVLRFGDCRAVFDTMKMVGSKDKLQSHAEGLKIGVDIDQPETHHKLPTRQSTERWLARTSTDNLRKAVRDSMKMDQLDRHHVLGEGQFGEVWLVSTFVTPKYGQQYFALKIQKKDDEMRGDSSAAIKREISILGLLDHPYIVNLVHFYEDQETVNILMGLVQGCELFDVIHTENEDGTWHSGIPESDAKFYTMIVADTLDYIHKKQFVYRDVKPENILIDKDGYPIICDFGFAKFVEDKTYTLCGTPNYLSPEVIRNRGHDAASDHWALGVLVYEMVAGANPFFYDGIPQMELFQCIVREKFHPLPDELSDECFQVVDGLLVKDPSQRLGSLAGGINDLISMKWFQELDLDELRQKKYPAPFKPTATSLDTLAEST</sequence>
<evidence type="ECO:0000256" key="6">
    <source>
        <dbReference type="PROSITE-ProRule" id="PRU10141"/>
    </source>
</evidence>
<dbReference type="PROSITE" id="PS50011">
    <property type="entry name" value="PROTEIN_KINASE_DOM"/>
    <property type="match status" value="1"/>
</dbReference>
<dbReference type="GO" id="GO:0005952">
    <property type="term" value="C:cAMP-dependent protein kinase complex"/>
    <property type="evidence" value="ECO:0007669"/>
    <property type="project" value="TreeGrafter"/>
</dbReference>
<dbReference type="PROSITE" id="PS00889">
    <property type="entry name" value="CNMP_BINDING_2"/>
    <property type="match status" value="2"/>
</dbReference>
<evidence type="ECO:0000313" key="10">
    <source>
        <dbReference type="Proteomes" id="UP000693970"/>
    </source>
</evidence>
<dbReference type="InterPro" id="IPR008271">
    <property type="entry name" value="Ser/Thr_kinase_AS"/>
</dbReference>
<keyword evidence="2" id="KW-0808">Transferase</keyword>
<dbReference type="PANTHER" id="PTHR24353:SF143">
    <property type="entry name" value="PROTEIN KINASE DOMAIN-CONTAINING PROTEIN"/>
    <property type="match status" value="1"/>
</dbReference>
<dbReference type="GO" id="GO:0005524">
    <property type="term" value="F:ATP binding"/>
    <property type="evidence" value="ECO:0007669"/>
    <property type="project" value="UniProtKB-UniRule"/>
</dbReference>
<comment type="caution">
    <text evidence="9">The sequence shown here is derived from an EMBL/GenBank/DDBJ whole genome shotgun (WGS) entry which is preliminary data.</text>
</comment>
<dbReference type="InterPro" id="IPR018488">
    <property type="entry name" value="cNMP-bd_CS"/>
</dbReference>
<dbReference type="GO" id="GO:0004691">
    <property type="term" value="F:cAMP-dependent protein kinase activity"/>
    <property type="evidence" value="ECO:0007669"/>
    <property type="project" value="TreeGrafter"/>
</dbReference>
<dbReference type="CDD" id="cd00038">
    <property type="entry name" value="CAP_ED"/>
    <property type="match status" value="3"/>
</dbReference>
<evidence type="ECO:0000256" key="2">
    <source>
        <dbReference type="ARBA" id="ARBA00022679"/>
    </source>
</evidence>
<keyword evidence="10" id="KW-1185">Reference proteome</keyword>
<dbReference type="EMBL" id="JAGRRH010000018">
    <property type="protein sequence ID" value="KAG7350316.1"/>
    <property type="molecule type" value="Genomic_DNA"/>
</dbReference>
<dbReference type="InterPro" id="IPR000595">
    <property type="entry name" value="cNMP-bd_dom"/>
</dbReference>
<evidence type="ECO:0000256" key="5">
    <source>
        <dbReference type="ARBA" id="ARBA00022840"/>
    </source>
</evidence>
<keyword evidence="3 6" id="KW-0547">Nucleotide-binding</keyword>
<gene>
    <name evidence="9" type="ORF">IV203_009676</name>
</gene>
<evidence type="ECO:0000259" key="8">
    <source>
        <dbReference type="PROSITE" id="PS50042"/>
    </source>
</evidence>
<dbReference type="PROSITE" id="PS00107">
    <property type="entry name" value="PROTEIN_KINASE_ATP"/>
    <property type="match status" value="1"/>
</dbReference>
<proteinExistence type="predicted"/>
<keyword evidence="5 6" id="KW-0067">ATP-binding</keyword>
<dbReference type="PROSITE" id="PS50042">
    <property type="entry name" value="CNMP_BINDING_3"/>
    <property type="match status" value="2"/>
</dbReference>
<dbReference type="Proteomes" id="UP000693970">
    <property type="component" value="Unassembled WGS sequence"/>
</dbReference>
<accession>A0A9K3KVN0</accession>
<keyword evidence="4 9" id="KW-0418">Kinase</keyword>
<evidence type="ECO:0000256" key="3">
    <source>
        <dbReference type="ARBA" id="ARBA00022741"/>
    </source>
</evidence>
<reference evidence="9" key="2">
    <citation type="submission" date="2021-04" db="EMBL/GenBank/DDBJ databases">
        <authorList>
            <person name="Podell S."/>
        </authorList>
    </citation>
    <scope>NUCLEOTIDE SEQUENCE</scope>
    <source>
        <strain evidence="9">Hildebrandi</strain>
    </source>
</reference>
<reference evidence="9" key="1">
    <citation type="journal article" date="2021" name="Sci. Rep.">
        <title>Diploid genomic architecture of Nitzschia inconspicua, an elite biomass production diatom.</title>
        <authorList>
            <person name="Oliver A."/>
            <person name="Podell S."/>
            <person name="Pinowska A."/>
            <person name="Traller J.C."/>
            <person name="Smith S.R."/>
            <person name="McClure R."/>
            <person name="Beliaev A."/>
            <person name="Bohutskyi P."/>
            <person name="Hill E.A."/>
            <person name="Rabines A."/>
            <person name="Zheng H."/>
            <person name="Allen L.Z."/>
            <person name="Kuo A."/>
            <person name="Grigoriev I.V."/>
            <person name="Allen A.E."/>
            <person name="Hazlebeck D."/>
            <person name="Allen E.E."/>
        </authorList>
    </citation>
    <scope>NUCLEOTIDE SEQUENCE</scope>
    <source>
        <strain evidence="9">Hildebrandi</strain>
    </source>
</reference>
<dbReference type="PANTHER" id="PTHR24353">
    <property type="entry name" value="CYCLIC NUCLEOTIDE-DEPENDENT PROTEIN KINASE"/>
    <property type="match status" value="1"/>
</dbReference>
<dbReference type="AlphaFoldDB" id="A0A9K3KVN0"/>